<dbReference type="GO" id="GO:0003677">
    <property type="term" value="F:DNA binding"/>
    <property type="evidence" value="ECO:0007669"/>
    <property type="project" value="InterPro"/>
</dbReference>
<evidence type="ECO:0000256" key="1">
    <source>
        <dbReference type="ARBA" id="ARBA00022747"/>
    </source>
</evidence>
<keyword evidence="1" id="KW-0680">Restriction system</keyword>
<dbReference type="GO" id="GO:0008170">
    <property type="term" value="F:N-methyltransferase activity"/>
    <property type="evidence" value="ECO:0007669"/>
    <property type="project" value="InterPro"/>
</dbReference>
<dbReference type="InterPro" id="IPR052916">
    <property type="entry name" value="Type-I_RE_MTase_Subunit"/>
</dbReference>
<dbReference type="SUPFAM" id="SSF53335">
    <property type="entry name" value="S-adenosyl-L-methionine-dependent methyltransferases"/>
    <property type="match status" value="1"/>
</dbReference>
<dbReference type="EMBL" id="JABFXE010000132">
    <property type="protein sequence ID" value="NUQ87431.1"/>
    <property type="molecule type" value="Genomic_DNA"/>
</dbReference>
<evidence type="ECO:0000313" key="3">
    <source>
        <dbReference type="EMBL" id="NUQ87431.1"/>
    </source>
</evidence>
<dbReference type="Proteomes" id="UP000574690">
    <property type="component" value="Unassembled WGS sequence"/>
</dbReference>
<accession>A0A850C4J6</accession>
<dbReference type="Gene3D" id="3.40.50.150">
    <property type="entry name" value="Vaccinia Virus protein VP39"/>
    <property type="match status" value="1"/>
</dbReference>
<dbReference type="Pfam" id="PF02384">
    <property type="entry name" value="N6_Mtase"/>
    <property type="match status" value="1"/>
</dbReference>
<dbReference type="GO" id="GO:0009307">
    <property type="term" value="P:DNA restriction-modification system"/>
    <property type="evidence" value="ECO:0007669"/>
    <property type="project" value="UniProtKB-KW"/>
</dbReference>
<keyword evidence="3" id="KW-0489">Methyltransferase</keyword>
<name>A0A850C4J6_9ACTN</name>
<evidence type="ECO:0000259" key="2">
    <source>
        <dbReference type="Pfam" id="PF02384"/>
    </source>
</evidence>
<comment type="caution">
    <text evidence="3">The sequence shown here is derived from an EMBL/GenBank/DDBJ whole genome shotgun (WGS) entry which is preliminary data.</text>
</comment>
<dbReference type="PANTHER" id="PTHR42998:SF1">
    <property type="entry name" value="TYPE I RESTRICTION ENZYME HINDI METHYLASE SUBUNIT"/>
    <property type="match status" value="1"/>
</dbReference>
<keyword evidence="3" id="KW-0808">Transferase</keyword>
<dbReference type="InterPro" id="IPR002052">
    <property type="entry name" value="DNA_methylase_N6_adenine_CS"/>
</dbReference>
<dbReference type="PROSITE" id="PS00092">
    <property type="entry name" value="N6_MTASE"/>
    <property type="match status" value="1"/>
</dbReference>
<dbReference type="PANTHER" id="PTHR42998">
    <property type="entry name" value="TYPE I RESTRICTION ENZYME HINDVIIP M PROTEIN-RELATED"/>
    <property type="match status" value="1"/>
</dbReference>
<gene>
    <name evidence="3" type="ORF">HOQ43_03070</name>
</gene>
<proteinExistence type="predicted"/>
<evidence type="ECO:0000313" key="4">
    <source>
        <dbReference type="Proteomes" id="UP000574690"/>
    </source>
</evidence>
<reference evidence="3 4" key="1">
    <citation type="submission" date="2020-05" db="EMBL/GenBank/DDBJ databases">
        <title>DNA-SIP metagenomic assembled genomes.</title>
        <authorList>
            <person name="Yu J."/>
        </authorList>
    </citation>
    <scope>NUCLEOTIDE SEQUENCE [LARGE SCALE GENOMIC DNA]</scope>
    <source>
        <strain evidence="3">Bin5.27</strain>
    </source>
</reference>
<dbReference type="AlphaFoldDB" id="A0A850C4J6"/>
<organism evidence="3 4">
    <name type="scientific">Glycomyces artemisiae</name>
    <dbReference type="NCBI Taxonomy" id="1076443"/>
    <lineage>
        <taxon>Bacteria</taxon>
        <taxon>Bacillati</taxon>
        <taxon>Actinomycetota</taxon>
        <taxon>Actinomycetes</taxon>
        <taxon>Glycomycetales</taxon>
        <taxon>Glycomycetaceae</taxon>
        <taxon>Glycomyces</taxon>
    </lineage>
</organism>
<dbReference type="PRINTS" id="PR00507">
    <property type="entry name" value="N12N6MTFRASE"/>
</dbReference>
<sequence length="582" mass="61686">MTSRDAGPGETITLTDLARLASVGRNAVSNWRRREPDFPAPVDDSARRPRFSLSALESWARAHGRELQVTGADRLWFRLAAAHPTAEAALEAVAAAFDGDGEPAAEVKALTADAPASDLFEFFIERAREAAGIGVPPGIAPLADIAAAVSGEHTHERIGKTVYDPACDEGDLLAADAAKIGPCEALDGQDLSGPRAAIAAKRLRLLDGKFRTGGDEGARIGTRTGDSLLSALPEDRYDLVVCDPPFNVKDWGYDRLPDGDDPRLAYGTPPRTEPELAWALHCTALLAPGGHAVVRMPAQVAHRRSGRRIRSELLRWGALRAVVDSPEAKAHIWILTPRGETTQLLVSNGRDFREAWLNFTAAPDAPIATPDSVTVPLMRLWDEDVDVSPAVYLASTPGGADDLADAVARMTSRLQAVAGQDLPRFTGGAEESAPETSLGDLERDGHLVVAPGTLVPGEEPAGPRCVIVDPVGEPPVRIGLRGEATEIQWTVSCEPTVDLAWIAAALSARLPAASKRTATGAKRRILSVKIPRLTLAEQQRRGAAFARLEALRSALAEAGRQAETLAAEAAAGLVSGAVKVED</sequence>
<protein>
    <submittedName>
        <fullName evidence="3">N-6 DNA methylase</fullName>
    </submittedName>
</protein>
<dbReference type="InterPro" id="IPR029063">
    <property type="entry name" value="SAM-dependent_MTases_sf"/>
</dbReference>
<dbReference type="GO" id="GO:0032259">
    <property type="term" value="P:methylation"/>
    <property type="evidence" value="ECO:0007669"/>
    <property type="project" value="UniProtKB-KW"/>
</dbReference>
<feature type="domain" description="DNA methylase adenine-specific" evidence="2">
    <location>
        <begin position="156"/>
        <end position="327"/>
    </location>
</feature>
<dbReference type="InterPro" id="IPR003356">
    <property type="entry name" value="DNA_methylase_A-5"/>
</dbReference>